<feature type="domain" description="ANTAR" evidence="5">
    <location>
        <begin position="182"/>
        <end position="243"/>
    </location>
</feature>
<gene>
    <name evidence="6" type="ORF">FHR37_003762</name>
    <name evidence="7" type="ORF">SAMN05421678_102117</name>
</gene>
<dbReference type="InterPro" id="IPR005561">
    <property type="entry name" value="ANTAR"/>
</dbReference>
<keyword evidence="2" id="KW-0418">Kinase</keyword>
<accession>A0A1I2LFC6</accession>
<dbReference type="RefSeq" id="WP_092881081.1">
    <property type="nucleotide sequence ID" value="NZ_FOOI01000002.1"/>
</dbReference>
<reference evidence="7 8" key="1">
    <citation type="submission" date="2016-10" db="EMBL/GenBank/DDBJ databases">
        <authorList>
            <person name="de Groot N.N."/>
        </authorList>
    </citation>
    <scope>NUCLEOTIDE SEQUENCE [LARGE SCALE GENOMIC DNA]</scope>
    <source>
        <strain evidence="7 8">CPCC 202808</strain>
    </source>
</reference>
<proteinExistence type="predicted"/>
<evidence type="ECO:0000256" key="2">
    <source>
        <dbReference type="ARBA" id="ARBA00022777"/>
    </source>
</evidence>
<organism evidence="7 8">
    <name type="scientific">Actinopolymorpha cephalotaxi</name>
    <dbReference type="NCBI Taxonomy" id="504797"/>
    <lineage>
        <taxon>Bacteria</taxon>
        <taxon>Bacillati</taxon>
        <taxon>Actinomycetota</taxon>
        <taxon>Actinomycetes</taxon>
        <taxon>Propionibacteriales</taxon>
        <taxon>Actinopolymorphaceae</taxon>
        <taxon>Actinopolymorpha</taxon>
    </lineage>
</organism>
<dbReference type="InterPro" id="IPR011006">
    <property type="entry name" value="CheY-like_superfamily"/>
</dbReference>
<sequence>MTNGPEGGVNAVSDVHRSRARELAEVLVTLADSLVDDYDVIELLHRLTDECVHLLPVDAAGLMLSDHRGTLHLVSSSSAQARLLELFQLQAEQGPCMDCFRTSRQVAVPDLTGESRWPRFAEQASAAGYHAVHAVPLRLREETIGALNLFNEQAGPLESDELRIGQALADIATIGILQERAVRHNDVLVGQLQAALNSRIVIEQAKGVIAERHRIDVAGAFTVLRGYARGHRRKLTEVAVEVVEGKLSIPRS</sequence>
<dbReference type="Gene3D" id="1.10.10.10">
    <property type="entry name" value="Winged helix-like DNA-binding domain superfamily/Winged helix DNA-binding domain"/>
    <property type="match status" value="1"/>
</dbReference>
<keyword evidence="9" id="KW-1185">Reference proteome</keyword>
<protein>
    <submittedName>
        <fullName evidence="7">GAF domain-containing protein</fullName>
    </submittedName>
</protein>
<evidence type="ECO:0000256" key="4">
    <source>
        <dbReference type="ARBA" id="ARBA00023163"/>
    </source>
</evidence>
<evidence type="ECO:0000256" key="3">
    <source>
        <dbReference type="ARBA" id="ARBA00023015"/>
    </source>
</evidence>
<dbReference type="EMBL" id="JACBZA010000001">
    <property type="protein sequence ID" value="NYH84911.1"/>
    <property type="molecule type" value="Genomic_DNA"/>
</dbReference>
<evidence type="ECO:0000259" key="5">
    <source>
        <dbReference type="PROSITE" id="PS50921"/>
    </source>
</evidence>
<dbReference type="Pfam" id="PF01590">
    <property type="entry name" value="GAF"/>
    <property type="match status" value="1"/>
</dbReference>
<evidence type="ECO:0000313" key="7">
    <source>
        <dbReference type="EMBL" id="SFF77994.1"/>
    </source>
</evidence>
<dbReference type="PIRSF" id="PIRSF036625">
    <property type="entry name" value="GAF_ANTAR"/>
    <property type="match status" value="1"/>
</dbReference>
<dbReference type="OrthoDB" id="3683444at2"/>
<dbReference type="SMART" id="SM01012">
    <property type="entry name" value="ANTAR"/>
    <property type="match status" value="1"/>
</dbReference>
<dbReference type="PROSITE" id="PS50921">
    <property type="entry name" value="ANTAR"/>
    <property type="match status" value="1"/>
</dbReference>
<dbReference type="InterPro" id="IPR029016">
    <property type="entry name" value="GAF-like_dom_sf"/>
</dbReference>
<keyword evidence="1" id="KW-0808">Transferase</keyword>
<dbReference type="Proteomes" id="UP000533017">
    <property type="component" value="Unassembled WGS sequence"/>
</dbReference>
<dbReference type="InterPro" id="IPR012074">
    <property type="entry name" value="GAF_ANTAR"/>
</dbReference>
<dbReference type="Pfam" id="PF03861">
    <property type="entry name" value="ANTAR"/>
    <property type="match status" value="1"/>
</dbReference>
<evidence type="ECO:0000313" key="9">
    <source>
        <dbReference type="Proteomes" id="UP000533017"/>
    </source>
</evidence>
<dbReference type="GO" id="GO:0003723">
    <property type="term" value="F:RNA binding"/>
    <property type="evidence" value="ECO:0007669"/>
    <property type="project" value="InterPro"/>
</dbReference>
<dbReference type="GO" id="GO:0016301">
    <property type="term" value="F:kinase activity"/>
    <property type="evidence" value="ECO:0007669"/>
    <property type="project" value="UniProtKB-KW"/>
</dbReference>
<evidence type="ECO:0000256" key="1">
    <source>
        <dbReference type="ARBA" id="ARBA00022679"/>
    </source>
</evidence>
<dbReference type="Proteomes" id="UP000199052">
    <property type="component" value="Unassembled WGS sequence"/>
</dbReference>
<evidence type="ECO:0000313" key="8">
    <source>
        <dbReference type="Proteomes" id="UP000199052"/>
    </source>
</evidence>
<dbReference type="SMART" id="SM00065">
    <property type="entry name" value="GAF"/>
    <property type="match status" value="1"/>
</dbReference>
<dbReference type="AlphaFoldDB" id="A0A1I2LFC6"/>
<keyword evidence="4" id="KW-0804">Transcription</keyword>
<dbReference type="SUPFAM" id="SSF52172">
    <property type="entry name" value="CheY-like"/>
    <property type="match status" value="1"/>
</dbReference>
<dbReference type="Gene3D" id="3.30.450.40">
    <property type="match status" value="1"/>
</dbReference>
<name>A0A1I2LFC6_9ACTN</name>
<dbReference type="SUPFAM" id="SSF55781">
    <property type="entry name" value="GAF domain-like"/>
    <property type="match status" value="1"/>
</dbReference>
<dbReference type="STRING" id="504797.SAMN05421678_102117"/>
<evidence type="ECO:0000313" key="6">
    <source>
        <dbReference type="EMBL" id="NYH84911.1"/>
    </source>
</evidence>
<dbReference type="InterPro" id="IPR036388">
    <property type="entry name" value="WH-like_DNA-bd_sf"/>
</dbReference>
<reference evidence="6 9" key="2">
    <citation type="submission" date="2020-07" db="EMBL/GenBank/DDBJ databases">
        <title>Sequencing the genomes of 1000 actinobacteria strains.</title>
        <authorList>
            <person name="Klenk H.-P."/>
        </authorList>
    </citation>
    <scope>NUCLEOTIDE SEQUENCE [LARGE SCALE GENOMIC DNA]</scope>
    <source>
        <strain evidence="6 9">DSM 45117</strain>
    </source>
</reference>
<keyword evidence="3" id="KW-0805">Transcription regulation</keyword>
<dbReference type="EMBL" id="FOOI01000002">
    <property type="protein sequence ID" value="SFF77994.1"/>
    <property type="molecule type" value="Genomic_DNA"/>
</dbReference>
<dbReference type="InterPro" id="IPR003018">
    <property type="entry name" value="GAF"/>
</dbReference>